<evidence type="ECO:0000256" key="3">
    <source>
        <dbReference type="ARBA" id="ARBA00004991"/>
    </source>
</evidence>
<name>A0A3M8A3K7_9MICO</name>
<comment type="pathway">
    <text evidence="2">Lipid metabolism; sphingolipid metabolism.</text>
</comment>
<dbReference type="InterPro" id="IPR029044">
    <property type="entry name" value="Nucleotide-diphossugar_trans"/>
</dbReference>
<evidence type="ECO:0000256" key="5">
    <source>
        <dbReference type="ARBA" id="ARBA00022679"/>
    </source>
</evidence>
<evidence type="ECO:0000256" key="7">
    <source>
        <dbReference type="ARBA" id="ARBA00022989"/>
    </source>
</evidence>
<evidence type="ECO:0000313" key="10">
    <source>
        <dbReference type="EMBL" id="RNB45277.1"/>
    </source>
</evidence>
<evidence type="ECO:0000256" key="2">
    <source>
        <dbReference type="ARBA" id="ARBA00004760"/>
    </source>
</evidence>
<comment type="pathway">
    <text evidence="3">Sphingolipid metabolism.</text>
</comment>
<reference evidence="10 11" key="1">
    <citation type="submission" date="2018-10" db="EMBL/GenBank/DDBJ databases">
        <title>Isolation, diversity and antibacterial activity of antinobacteria from the wheat rhizosphere soil.</title>
        <authorList>
            <person name="Sun T."/>
        </authorList>
    </citation>
    <scope>NUCLEOTIDE SEQUENCE [LARGE SCALE GENOMIC DNA]</scope>
    <source>
        <strain evidence="10 11">SJ-23</strain>
    </source>
</reference>
<dbReference type="Proteomes" id="UP000275048">
    <property type="component" value="Unassembled WGS sequence"/>
</dbReference>
<feature type="transmembrane region" description="Helical" evidence="9">
    <location>
        <begin position="287"/>
        <end position="307"/>
    </location>
</feature>
<keyword evidence="8 9" id="KW-0472">Membrane</keyword>
<keyword evidence="11" id="KW-1185">Reference proteome</keyword>
<dbReference type="SUPFAM" id="SSF53448">
    <property type="entry name" value="Nucleotide-diphospho-sugar transferases"/>
    <property type="match status" value="1"/>
</dbReference>
<evidence type="ECO:0000256" key="9">
    <source>
        <dbReference type="SAM" id="Phobius"/>
    </source>
</evidence>
<dbReference type="GO" id="GO:0008120">
    <property type="term" value="F:ceramide glucosyltransferase activity"/>
    <property type="evidence" value="ECO:0007669"/>
    <property type="project" value="TreeGrafter"/>
</dbReference>
<dbReference type="InterPro" id="IPR025993">
    <property type="entry name" value="Ceramide_glucosylTrfase"/>
</dbReference>
<accession>A0A3M8A3K7</accession>
<dbReference type="Pfam" id="PF13506">
    <property type="entry name" value="Glyco_transf_21"/>
    <property type="match status" value="1"/>
</dbReference>
<evidence type="ECO:0000313" key="11">
    <source>
        <dbReference type="Proteomes" id="UP000275048"/>
    </source>
</evidence>
<evidence type="ECO:0000256" key="1">
    <source>
        <dbReference type="ARBA" id="ARBA00004141"/>
    </source>
</evidence>
<protein>
    <recommendedName>
        <fullName evidence="12">Ceramide glucosyltransferase</fullName>
    </recommendedName>
</protein>
<evidence type="ECO:0000256" key="8">
    <source>
        <dbReference type="ARBA" id="ARBA00023136"/>
    </source>
</evidence>
<dbReference type="PANTHER" id="PTHR12726:SF0">
    <property type="entry name" value="CERAMIDE GLUCOSYLTRANSFERASE"/>
    <property type="match status" value="1"/>
</dbReference>
<proteinExistence type="predicted"/>
<keyword evidence="6 9" id="KW-0812">Transmembrane</keyword>
<keyword evidence="7 9" id="KW-1133">Transmembrane helix</keyword>
<comment type="subcellular location">
    <subcellularLocation>
        <location evidence="1">Membrane</location>
        <topology evidence="1">Multi-pass membrane protein</topology>
    </subcellularLocation>
</comment>
<dbReference type="AlphaFoldDB" id="A0A3M8A3K7"/>
<dbReference type="GO" id="GO:0016020">
    <property type="term" value="C:membrane"/>
    <property type="evidence" value="ECO:0007669"/>
    <property type="project" value="UniProtKB-SubCell"/>
</dbReference>
<evidence type="ECO:0000256" key="6">
    <source>
        <dbReference type="ARBA" id="ARBA00022692"/>
    </source>
</evidence>
<dbReference type="PANTHER" id="PTHR12726">
    <property type="entry name" value="CERAMIDE GLUCOSYLTRANSFERASE"/>
    <property type="match status" value="1"/>
</dbReference>
<comment type="caution">
    <text evidence="10">The sequence shown here is derived from an EMBL/GenBank/DDBJ whole genome shotgun (WGS) entry which is preliminary data.</text>
</comment>
<evidence type="ECO:0000256" key="4">
    <source>
        <dbReference type="ARBA" id="ARBA00022676"/>
    </source>
</evidence>
<dbReference type="EMBL" id="RHHB01000051">
    <property type="protein sequence ID" value="RNB45277.1"/>
    <property type="molecule type" value="Genomic_DNA"/>
</dbReference>
<keyword evidence="5" id="KW-0808">Transferase</keyword>
<organism evidence="10 11">
    <name type="scientific">Agromyces tardus</name>
    <dbReference type="NCBI Taxonomy" id="2583849"/>
    <lineage>
        <taxon>Bacteria</taxon>
        <taxon>Bacillati</taxon>
        <taxon>Actinomycetota</taxon>
        <taxon>Actinomycetes</taxon>
        <taxon>Micrococcales</taxon>
        <taxon>Microbacteriaceae</taxon>
        <taxon>Agromyces</taxon>
    </lineage>
</organism>
<sequence length="391" mass="41630">MPRGDRVAIAAAAGYSALLLAKAALAAVAVARRRARLRAATGAVIPPSELTIVQAIRSGDPQLEDALACTLVAAPRSAVIWLVDEEDATGRRAAEAARSRHPLARLLIVECPPCPPGVAPKTVKLHLAEPRIETEAFAVVDDDTSVTPEGVNALLDGLRIADVSTGLPCYVPGPGPWSRLLAQFVNDQGLLAYLPTAALGTPRALNGMTWAMRRSTLERLGGFGPLLPLLADDLAVATRVRTSGGTIDQTEVAQSISTTVADGRHYRELMHRWMVFAGLALRAERPAWRAGLLAAYAVPAMLLGALVIGAARRPTPPRIAALGGALALRSAVLAVAQRLLTGRMRHDPVLSLVAELAVPAQFAGALVDRRIVWRGRRYRVHANDRFEEVVR</sequence>
<gene>
    <name evidence="10" type="ORF">EDM22_16545</name>
</gene>
<keyword evidence="4" id="KW-0328">Glycosyltransferase</keyword>
<dbReference type="GO" id="GO:0006679">
    <property type="term" value="P:glucosylceramide biosynthetic process"/>
    <property type="evidence" value="ECO:0007669"/>
    <property type="project" value="TreeGrafter"/>
</dbReference>
<evidence type="ECO:0008006" key="12">
    <source>
        <dbReference type="Google" id="ProtNLM"/>
    </source>
</evidence>